<reference evidence="2" key="1">
    <citation type="submission" date="2020-05" db="EMBL/GenBank/DDBJ databases">
        <title>WGS assembly of Panicum virgatum.</title>
        <authorList>
            <person name="Lovell J.T."/>
            <person name="Jenkins J."/>
            <person name="Shu S."/>
            <person name="Juenger T.E."/>
            <person name="Schmutz J."/>
        </authorList>
    </citation>
    <scope>NUCLEOTIDE SEQUENCE</scope>
    <source>
        <strain evidence="2">AP13</strain>
    </source>
</reference>
<feature type="region of interest" description="Disordered" evidence="1">
    <location>
        <begin position="1"/>
        <end position="75"/>
    </location>
</feature>
<keyword evidence="3" id="KW-1185">Reference proteome</keyword>
<gene>
    <name evidence="2" type="ORF">PVAP13_8KG108302</name>
</gene>
<evidence type="ECO:0000256" key="1">
    <source>
        <dbReference type="SAM" id="MobiDB-lite"/>
    </source>
</evidence>
<feature type="compositionally biased region" description="Low complexity" evidence="1">
    <location>
        <begin position="36"/>
        <end position="59"/>
    </location>
</feature>
<evidence type="ECO:0000313" key="2">
    <source>
        <dbReference type="EMBL" id="KAG2561059.1"/>
    </source>
</evidence>
<feature type="compositionally biased region" description="Polar residues" evidence="1">
    <location>
        <begin position="15"/>
        <end position="27"/>
    </location>
</feature>
<dbReference type="Proteomes" id="UP000823388">
    <property type="component" value="Chromosome 8K"/>
</dbReference>
<accession>A0A8T0PKA0</accession>
<evidence type="ECO:0000313" key="3">
    <source>
        <dbReference type="Proteomes" id="UP000823388"/>
    </source>
</evidence>
<sequence length="92" mass="10135">MAAGPAPRQIRSRRSTMPQQGRPTPQRSVPRRPAPSSTYSASRFTRRTATGTTGAAPRYKPTRGCTLSSAAPPTGRFMHMHREIRRCTPRTG</sequence>
<dbReference type="EMBL" id="CM029051">
    <property type="protein sequence ID" value="KAG2561059.1"/>
    <property type="molecule type" value="Genomic_DNA"/>
</dbReference>
<comment type="caution">
    <text evidence="2">The sequence shown here is derived from an EMBL/GenBank/DDBJ whole genome shotgun (WGS) entry which is preliminary data.</text>
</comment>
<organism evidence="2 3">
    <name type="scientific">Panicum virgatum</name>
    <name type="common">Blackwell switchgrass</name>
    <dbReference type="NCBI Taxonomy" id="38727"/>
    <lineage>
        <taxon>Eukaryota</taxon>
        <taxon>Viridiplantae</taxon>
        <taxon>Streptophyta</taxon>
        <taxon>Embryophyta</taxon>
        <taxon>Tracheophyta</taxon>
        <taxon>Spermatophyta</taxon>
        <taxon>Magnoliopsida</taxon>
        <taxon>Liliopsida</taxon>
        <taxon>Poales</taxon>
        <taxon>Poaceae</taxon>
        <taxon>PACMAD clade</taxon>
        <taxon>Panicoideae</taxon>
        <taxon>Panicodae</taxon>
        <taxon>Paniceae</taxon>
        <taxon>Panicinae</taxon>
        <taxon>Panicum</taxon>
        <taxon>Panicum sect. Hiantes</taxon>
    </lineage>
</organism>
<protein>
    <submittedName>
        <fullName evidence="2">Uncharacterized protein</fullName>
    </submittedName>
</protein>
<proteinExistence type="predicted"/>
<name>A0A8T0PKA0_PANVG</name>
<dbReference type="AlphaFoldDB" id="A0A8T0PKA0"/>